<comment type="subcellular location">
    <subcellularLocation>
        <location evidence="1">Cytoplasm</location>
    </subcellularLocation>
</comment>
<evidence type="ECO:0000256" key="1">
    <source>
        <dbReference type="ARBA" id="ARBA00004496"/>
    </source>
</evidence>
<protein>
    <submittedName>
        <fullName evidence="6">Regulator of nonsense transcripts 2</fullName>
    </submittedName>
</protein>
<feature type="compositionally biased region" description="Acidic residues" evidence="4">
    <location>
        <begin position="1001"/>
        <end position="1036"/>
    </location>
</feature>
<keyword evidence="3" id="KW-0175">Coiled coil</keyword>
<dbReference type="Pfam" id="PF04050">
    <property type="entry name" value="Upf2"/>
    <property type="match status" value="1"/>
</dbReference>
<feature type="region of interest" description="Disordered" evidence="4">
    <location>
        <begin position="384"/>
        <end position="403"/>
    </location>
</feature>
<proteinExistence type="predicted"/>
<organism evidence="6">
    <name type="scientific">Schistocephalus solidus</name>
    <name type="common">Tapeworm</name>
    <dbReference type="NCBI Taxonomy" id="70667"/>
    <lineage>
        <taxon>Eukaryota</taxon>
        <taxon>Metazoa</taxon>
        <taxon>Spiralia</taxon>
        <taxon>Lophotrochozoa</taxon>
        <taxon>Platyhelminthes</taxon>
        <taxon>Cestoda</taxon>
        <taxon>Eucestoda</taxon>
        <taxon>Diphyllobothriidea</taxon>
        <taxon>Diphyllobothriidae</taxon>
        <taxon>Schistocephalus</taxon>
    </lineage>
</organism>
<dbReference type="SMART" id="SM00543">
    <property type="entry name" value="MIF4G"/>
    <property type="match status" value="3"/>
</dbReference>
<name>A0A0X3NXL0_SCHSO</name>
<feature type="domain" description="MIF4G" evidence="5">
    <location>
        <begin position="63"/>
        <end position="283"/>
    </location>
</feature>
<evidence type="ECO:0000256" key="2">
    <source>
        <dbReference type="ARBA" id="ARBA00022490"/>
    </source>
</evidence>
<feature type="domain" description="MIF4G" evidence="5">
    <location>
        <begin position="470"/>
        <end position="659"/>
    </location>
</feature>
<dbReference type="SUPFAM" id="SSF48371">
    <property type="entry name" value="ARM repeat"/>
    <property type="match status" value="3"/>
</dbReference>
<dbReference type="GO" id="GO:0005737">
    <property type="term" value="C:cytoplasm"/>
    <property type="evidence" value="ECO:0007669"/>
    <property type="project" value="UniProtKB-SubCell"/>
</dbReference>
<dbReference type="Gene3D" id="1.25.40.180">
    <property type="match status" value="3"/>
</dbReference>
<dbReference type="InterPro" id="IPR007193">
    <property type="entry name" value="Upf2/Nmd2_C"/>
</dbReference>
<evidence type="ECO:0000259" key="5">
    <source>
        <dbReference type="SMART" id="SM00543"/>
    </source>
</evidence>
<dbReference type="GO" id="GO:0035145">
    <property type="term" value="C:exon-exon junction complex"/>
    <property type="evidence" value="ECO:0007669"/>
    <property type="project" value="TreeGrafter"/>
</dbReference>
<evidence type="ECO:0000313" key="6">
    <source>
        <dbReference type="EMBL" id="JAP44541.1"/>
    </source>
</evidence>
<accession>A0A0X3NXL0</accession>
<dbReference type="GO" id="GO:0003723">
    <property type="term" value="F:RNA binding"/>
    <property type="evidence" value="ECO:0007669"/>
    <property type="project" value="InterPro"/>
</dbReference>
<dbReference type="PANTHER" id="PTHR12839">
    <property type="entry name" value="NONSENSE-MEDIATED MRNA DECAY PROTEIN 2 UP-FRAMESHIFT SUPPRESSOR 2"/>
    <property type="match status" value="1"/>
</dbReference>
<dbReference type="InterPro" id="IPR039762">
    <property type="entry name" value="Nmd2/UPF2"/>
</dbReference>
<keyword evidence="2" id="KW-0963">Cytoplasm</keyword>
<feature type="domain" description="MIF4G" evidence="5">
    <location>
        <begin position="675"/>
        <end position="885"/>
    </location>
</feature>
<dbReference type="InterPro" id="IPR003890">
    <property type="entry name" value="MIF4G-like_typ-3"/>
</dbReference>
<dbReference type="GO" id="GO:0000184">
    <property type="term" value="P:nuclear-transcribed mRNA catabolic process, nonsense-mediated decay"/>
    <property type="evidence" value="ECO:0007669"/>
    <property type="project" value="InterPro"/>
</dbReference>
<sequence>MATMETSQSESEPTTEDNKKILNDYILETKERLDLKTEMLEKNLAAVDKWPEETFFSKKDSTLKKNTAFVKKIRNFSESYKEALRTDFEGLNLSKYVGEVASAVTEAKIKMSDIAFMLHLCSVMYRRYSEFSGLLLDAWRKSFSQQKSEKSLNLSKLRLDLVLFADLITIGVLPDSDSVRILSSQLTQLTYGDKESYTNIGIITSFLRVCGDDWAGLIPRKIRLLSEQLGIPVPRSTFLPNERKTKCRGLFQDYYSGARSRLMAMASETRRVLASNRAHLANRGELHAERKERAEQLIAACRKFHESVSLFSDVVDEELPLSAAALITDSEDGLDADGQLREAVEIDVVNNPIFEDEDTRLFYESLPDIKAMVPGILYKESEQSVLKPVSEPQPSEPADKTMPTEELDVDKVEIEIAEEADRLAAEELVCPGSLLPPSSCVEVSGQDKEKTFGTDDHEEEGPTNAKMLMETFLTQLPNCVNRDLIDRAAIDFCLNLNRKPNRRRLARTLLMVPRSRCDLLPFYARLVAALHPVMPDLSQDLNEMLLDEFRWHVAKKDQVNLEMKLKTVRFIGELVKFRIFAADDALSCLKRLLPNFVHHQIEMACGLLDTCGRFLYRSPQSHLRTKAYLEVMRRKKTAVHMDQRYVTMIDNSYYYCDPPKTMCQFGAVELTPLQRFLRQLLWRDLDKNSVNRILKLFRKIDWTDQATFDFAVTLFTGAWQVRYQSIDWLASILSGLSVYHKDFAIAVVDNIIEDVRVGMEINDQTLAQRRLSMIKYLGLLYNYKLVDSPVIFTTLYSLITFGVSLDYMNPSPVDPPSSTMRISLVCVLLNTSGCYFARGKKRRKLTVFLVYFQRYYWSKRMHPIWIPPLIKKKSTSSNSALPQDPAVCRISEDQQQADTPAAADAEATDAAVLAEALPDFKQTNFPSIVEQQFEETLRQLRMNPIAQNLAQAQNLVERLEKRYEQRLQRLKALYGLASDTTGAKVAKSSPGLGRTGQMETISEEAENDELKLDEDEFPLEDDNYEDDDDDDFEEYEGNGQSQEPNGDVCDPYHDTGETSGRSYNHKSRERAYDSGASESGGDEDEDEEAVEEDDEDDEAEEDEEDEEEEGEEEATAADSSEDELVRRGLKPKFIDCPEDSEFVAAFEKMAAEAMLSASNVSAVVPGGGAASAAPSEGLGMAPRSLLPDLDILNLTASRAKPQVPPNPQTVSAQHTETLLAHLGSNSLKEQPTGIQSEIRENKGTVPFNLVVRKGNRPHVIPLAVPEDVQFAARFIQMEAAERAEKARMKKLVLEMHEAQKAADELEYGHWGSDAVLAHQVPTNVNRDRGVKYSHPKGAPDADAVFGTSSASINPPPFSVNRNLRR</sequence>
<dbReference type="FunFam" id="1.25.40.180:FF:000014">
    <property type="entry name" value="Putative regulator of nonsense transcripts 2"/>
    <property type="match status" value="1"/>
</dbReference>
<feature type="region of interest" description="Disordered" evidence="4">
    <location>
        <begin position="1336"/>
        <end position="1365"/>
    </location>
</feature>
<evidence type="ECO:0000256" key="3">
    <source>
        <dbReference type="SAM" id="Coils"/>
    </source>
</evidence>
<dbReference type="Pfam" id="PF02854">
    <property type="entry name" value="MIF4G"/>
    <property type="match status" value="3"/>
</dbReference>
<dbReference type="EMBL" id="GEEE01018684">
    <property type="protein sequence ID" value="JAP44541.1"/>
    <property type="molecule type" value="Transcribed_RNA"/>
</dbReference>
<feature type="compositionally biased region" description="Acidic residues" evidence="4">
    <location>
        <begin position="1080"/>
        <end position="1122"/>
    </location>
</feature>
<dbReference type="InterPro" id="IPR016024">
    <property type="entry name" value="ARM-type_fold"/>
</dbReference>
<feature type="region of interest" description="Disordered" evidence="4">
    <location>
        <begin position="981"/>
        <end position="1125"/>
    </location>
</feature>
<evidence type="ECO:0000256" key="4">
    <source>
        <dbReference type="SAM" id="MobiDB-lite"/>
    </source>
</evidence>
<feature type="coiled-coil region" evidence="3">
    <location>
        <begin position="942"/>
        <end position="969"/>
    </location>
</feature>
<reference evidence="6" key="1">
    <citation type="submission" date="2016-01" db="EMBL/GenBank/DDBJ databases">
        <title>Reference transcriptome for the parasite Schistocephalus solidus: insights into the molecular evolution of parasitism.</title>
        <authorList>
            <person name="Hebert F.O."/>
            <person name="Grambauer S."/>
            <person name="Barber I."/>
            <person name="Landry C.R."/>
            <person name="Aubin-Horth N."/>
        </authorList>
    </citation>
    <scope>NUCLEOTIDE SEQUENCE</scope>
</reference>
<gene>
    <name evidence="6" type="primary">RENT2</name>
    <name evidence="6" type="ORF">TR151182</name>
</gene>
<dbReference type="PANTHER" id="PTHR12839:SF7">
    <property type="entry name" value="REGULATOR OF NONSENSE TRANSCRIPTS 2"/>
    <property type="match status" value="1"/>
</dbReference>